<dbReference type="PANTHER" id="PTHR43140">
    <property type="entry name" value="TYPE-1 RESTRICTION ENZYME ECOKI SPECIFICITY PROTEIN"/>
    <property type="match status" value="1"/>
</dbReference>
<dbReference type="Gene3D" id="3.90.220.20">
    <property type="entry name" value="DNA methylase specificity domains"/>
    <property type="match status" value="2"/>
</dbReference>
<name>A0A6A8LMN7_BACVE</name>
<keyword evidence="3" id="KW-0238">DNA-binding</keyword>
<evidence type="ECO:0000313" key="7">
    <source>
        <dbReference type="EMBL" id="MSE04192.1"/>
    </source>
</evidence>
<dbReference type="GO" id="GO:0009307">
    <property type="term" value="P:DNA restriction-modification system"/>
    <property type="evidence" value="ECO:0007669"/>
    <property type="project" value="UniProtKB-KW"/>
</dbReference>
<keyword evidence="2" id="KW-0680">Restriction system</keyword>
<dbReference type="InterPro" id="IPR000055">
    <property type="entry name" value="Restrct_endonuc_typeI_TRD"/>
</dbReference>
<dbReference type="SUPFAM" id="SSF116734">
    <property type="entry name" value="DNA methylase specificity domain"/>
    <property type="match status" value="2"/>
</dbReference>
<evidence type="ECO:0000259" key="6">
    <source>
        <dbReference type="Pfam" id="PF01420"/>
    </source>
</evidence>
<organism evidence="7">
    <name type="scientific">Bacillus velezensis</name>
    <dbReference type="NCBI Taxonomy" id="492670"/>
    <lineage>
        <taxon>Bacteria</taxon>
        <taxon>Bacillati</taxon>
        <taxon>Bacillota</taxon>
        <taxon>Bacilli</taxon>
        <taxon>Bacillales</taxon>
        <taxon>Bacillaceae</taxon>
        <taxon>Bacillus</taxon>
        <taxon>Bacillus amyloliquefaciens group</taxon>
    </lineage>
</organism>
<keyword evidence="5" id="KW-0175">Coiled coil</keyword>
<dbReference type="EMBL" id="WKKV01000022">
    <property type="protein sequence ID" value="MSE04192.1"/>
    <property type="molecule type" value="Genomic_DNA"/>
</dbReference>
<comment type="subunit">
    <text evidence="4">The methyltransferase is composed of M and S polypeptides.</text>
</comment>
<dbReference type="InterPro" id="IPR051212">
    <property type="entry name" value="Type-I_RE_S_subunit"/>
</dbReference>
<protein>
    <recommendedName>
        <fullName evidence="6">Type I restriction modification DNA specificity domain-containing protein</fullName>
    </recommendedName>
</protein>
<feature type="domain" description="Type I restriction modification DNA specificity" evidence="6">
    <location>
        <begin position="27"/>
        <end position="197"/>
    </location>
</feature>
<accession>A0A6A8LMN7</accession>
<dbReference type="InterPro" id="IPR044946">
    <property type="entry name" value="Restrct_endonuc_typeI_TRD_sf"/>
</dbReference>
<dbReference type="PANTHER" id="PTHR43140:SF1">
    <property type="entry name" value="TYPE I RESTRICTION ENZYME ECOKI SPECIFICITY SUBUNIT"/>
    <property type="match status" value="1"/>
</dbReference>
<feature type="domain" description="Type I restriction modification DNA specificity" evidence="6">
    <location>
        <begin position="284"/>
        <end position="440"/>
    </location>
</feature>
<gene>
    <name evidence="7" type="ORF">GKC39_19330</name>
</gene>
<dbReference type="RefSeq" id="WP_071543358.1">
    <property type="nucleotide sequence ID" value="NZ_BPWC01000001.1"/>
</dbReference>
<sequence>MSKNKKTIEELLEEAVVPKEEQTYEVPENWVYFKFTSIFDVQGGTQPPKSQFVDEEREGYVRLVQIRDFSSDKYKTYIPNTQKLRKMKEEDILIARYGASIGRILTGLSGAYNVALAKVVYPKGKVDKKFLFWLLKSEHFQIPLMGISRSAQSGFNKNDLSYFKMPLPPLNEQKRIAEKVERLLSKIEEAKQLIEEAKETFELRRAAILDKAFRGELTRKWREENSSIESALERIELIKQERFYIAETKKEISEITEMFDELNTEECIDNNEWLYLKANMFCYNINCGGTPSKDISEEGEIPFLKVYNIVNNKVSFSYKPQYIPKEVHKSKLKKSILKANDVIMNIVGPPLKKIAIIPEEYYEMNMNQAIVRFRPIKYVLPKYLYYCLQYDETLRDVINETRGVVGQSNISVSQSRNLIMPIPPLEEQAEIVNKLEEMIKREEIALSLVSDEKNLDELKQSILSKAFRGELGTNDPTEENAIELLKEVLQEQVK</sequence>
<evidence type="ECO:0000256" key="4">
    <source>
        <dbReference type="ARBA" id="ARBA00038652"/>
    </source>
</evidence>
<feature type="coiled-coil region" evidence="5">
    <location>
        <begin position="170"/>
        <end position="207"/>
    </location>
</feature>
<comment type="caution">
    <text evidence="7">The sequence shown here is derived from an EMBL/GenBank/DDBJ whole genome shotgun (WGS) entry which is preliminary data.</text>
</comment>
<evidence type="ECO:0000256" key="2">
    <source>
        <dbReference type="ARBA" id="ARBA00022747"/>
    </source>
</evidence>
<proteinExistence type="inferred from homology"/>
<evidence type="ECO:0000256" key="3">
    <source>
        <dbReference type="ARBA" id="ARBA00023125"/>
    </source>
</evidence>
<evidence type="ECO:0000256" key="5">
    <source>
        <dbReference type="SAM" id="Coils"/>
    </source>
</evidence>
<feature type="coiled-coil region" evidence="5">
    <location>
        <begin position="425"/>
        <end position="452"/>
    </location>
</feature>
<dbReference type="AlphaFoldDB" id="A0A6A8LMN7"/>
<reference evidence="7" key="1">
    <citation type="submission" date="2019-11" db="EMBL/GenBank/DDBJ databases">
        <title>Draft Genome Sequence of Plant Growth-Promoting Rhizosphere-Associated Bacteria.</title>
        <authorList>
            <person name="Vasilyev I.Y."/>
            <person name="Radchenko V."/>
            <person name="Ilnitskaya E.V."/>
        </authorList>
    </citation>
    <scope>NUCLEOTIDE SEQUENCE</scope>
    <source>
        <strain evidence="7">VRA_517_n</strain>
    </source>
</reference>
<comment type="similarity">
    <text evidence="1">Belongs to the type-I restriction system S methylase family.</text>
</comment>
<dbReference type="GO" id="GO:0003677">
    <property type="term" value="F:DNA binding"/>
    <property type="evidence" value="ECO:0007669"/>
    <property type="project" value="UniProtKB-KW"/>
</dbReference>
<evidence type="ECO:0000256" key="1">
    <source>
        <dbReference type="ARBA" id="ARBA00010923"/>
    </source>
</evidence>
<dbReference type="Pfam" id="PF01420">
    <property type="entry name" value="Methylase_S"/>
    <property type="match status" value="2"/>
</dbReference>
<dbReference type="CDD" id="cd17263">
    <property type="entry name" value="RMtype1_S_AbaB8300I-TRD1-CR1_like"/>
    <property type="match status" value="1"/>
</dbReference>